<sequence>MRRGRVQLEPQHYIYSHFQFSVFPNTDFSQAIRGRRVLYCDDAVTLTLPTTKKPICPICLDEVILPRLTACGHLYCWKCLLQFFVLCPAPHKCPVCNAIISPPFTICDIKILPILNVGDSITMKLLKIPKELVTPTIEGEKMVMSPPTSKDKNKQFYHIVVEEDPLAVLARERVRVNMESQKPQDEPCQLYFNMMCEELDTIKRDWQKRLTKVPEEKIELSGWKLYYQDTLGRNIFLLPFNQYMLLETFPIPKEITSTVLEIEEECVGFPAPGKFQNKMFQHFPIGTEVQVIEIDMKKLVTNSIYSKNLSVIRRRENKRQKIVDDEKQREEEERLKEEARIADLKEMNKHYIFKPDDYEERKDEIILEYFPSLPCHLENKENVEEKNVKKVVKKKKQKKNGWEKSEFPPLGALPQKGEKVEKKDKIVEPPKIEMEKVVKIENTKMQKTEKVEKKVQKSQPKIAKKTSRKNKKKVDLELLGTYLEVPPVVTNND</sequence>
<evidence type="ECO:0000259" key="9">
    <source>
        <dbReference type="PROSITE" id="PS50089"/>
    </source>
</evidence>
<dbReference type="PROSITE" id="PS50089">
    <property type="entry name" value="ZF_RING_2"/>
    <property type="match status" value="1"/>
</dbReference>
<dbReference type="OrthoDB" id="29234at2759"/>
<accession>A0A0A1UHE2</accession>
<organism evidence="10 11">
    <name type="scientific">Entamoeba invadens IP1</name>
    <dbReference type="NCBI Taxonomy" id="370355"/>
    <lineage>
        <taxon>Eukaryota</taxon>
        <taxon>Amoebozoa</taxon>
        <taxon>Evosea</taxon>
        <taxon>Archamoebae</taxon>
        <taxon>Mastigamoebida</taxon>
        <taxon>Entamoebidae</taxon>
        <taxon>Entamoeba</taxon>
    </lineage>
</organism>
<keyword evidence="3" id="KW-0479">Metal-binding</keyword>
<dbReference type="KEGG" id="eiv:EIN_429130"/>
<dbReference type="PROSITE" id="PS00518">
    <property type="entry name" value="ZF_RING_1"/>
    <property type="match status" value="1"/>
</dbReference>
<dbReference type="EMBL" id="KB206168">
    <property type="protein sequence ID" value="ELP95167.1"/>
    <property type="molecule type" value="Genomic_DNA"/>
</dbReference>
<feature type="domain" description="RING-type" evidence="9">
    <location>
        <begin position="56"/>
        <end position="97"/>
    </location>
</feature>
<keyword evidence="4 6" id="KW-0863">Zinc-finger</keyword>
<keyword evidence="5" id="KW-0862">Zinc</keyword>
<dbReference type="GeneID" id="14894199"/>
<evidence type="ECO:0000313" key="11">
    <source>
        <dbReference type="Proteomes" id="UP000014680"/>
    </source>
</evidence>
<feature type="coiled-coil region" evidence="7">
    <location>
        <begin position="315"/>
        <end position="347"/>
    </location>
</feature>
<dbReference type="AlphaFoldDB" id="A0A0A1UHE2"/>
<evidence type="ECO:0000256" key="6">
    <source>
        <dbReference type="PROSITE-ProRule" id="PRU00175"/>
    </source>
</evidence>
<dbReference type="RefSeq" id="XP_004261938.1">
    <property type="nucleotide sequence ID" value="XM_004261890.1"/>
</dbReference>
<dbReference type="Proteomes" id="UP000014680">
    <property type="component" value="Unassembled WGS sequence"/>
</dbReference>
<evidence type="ECO:0000256" key="1">
    <source>
        <dbReference type="ARBA" id="ARBA00004496"/>
    </source>
</evidence>
<dbReference type="GO" id="GO:0005737">
    <property type="term" value="C:cytoplasm"/>
    <property type="evidence" value="ECO:0007669"/>
    <property type="project" value="UniProtKB-SubCell"/>
</dbReference>
<reference evidence="10 11" key="1">
    <citation type="submission" date="2012-10" db="EMBL/GenBank/DDBJ databases">
        <authorList>
            <person name="Zafar N."/>
            <person name="Inman J."/>
            <person name="Hall N."/>
            <person name="Lorenzi H."/>
            <person name="Caler E."/>
        </authorList>
    </citation>
    <scope>NUCLEOTIDE SEQUENCE [LARGE SCALE GENOMIC DNA]</scope>
    <source>
        <strain evidence="10 11">IP1</strain>
    </source>
</reference>
<dbReference type="InterPro" id="IPR001841">
    <property type="entry name" value="Znf_RING"/>
</dbReference>
<dbReference type="SUPFAM" id="SSF57850">
    <property type="entry name" value="RING/U-box"/>
    <property type="match status" value="1"/>
</dbReference>
<keyword evidence="7" id="KW-0175">Coiled coil</keyword>
<evidence type="ECO:0000256" key="3">
    <source>
        <dbReference type="ARBA" id="ARBA00022723"/>
    </source>
</evidence>
<protein>
    <recommendedName>
        <fullName evidence="9">RING-type domain-containing protein</fullName>
    </recommendedName>
</protein>
<dbReference type="InterPro" id="IPR039739">
    <property type="entry name" value="MAG2/RNF10"/>
</dbReference>
<dbReference type="VEuPathDB" id="AmoebaDB:EIN_429130"/>
<evidence type="ECO:0000313" key="10">
    <source>
        <dbReference type="EMBL" id="ELP95167.1"/>
    </source>
</evidence>
<evidence type="ECO:0000256" key="8">
    <source>
        <dbReference type="SAM" id="MobiDB-lite"/>
    </source>
</evidence>
<dbReference type="InterPro" id="IPR017907">
    <property type="entry name" value="Znf_RING_CS"/>
</dbReference>
<gene>
    <name evidence="10" type="ORF">EIN_429130</name>
</gene>
<dbReference type="InterPro" id="IPR027370">
    <property type="entry name" value="Znf-RING_euk"/>
</dbReference>
<keyword evidence="2" id="KW-0963">Cytoplasm</keyword>
<feature type="region of interest" description="Disordered" evidence="8">
    <location>
        <begin position="398"/>
        <end position="426"/>
    </location>
</feature>
<feature type="compositionally biased region" description="Basic and acidic residues" evidence="8">
    <location>
        <begin position="416"/>
        <end position="426"/>
    </location>
</feature>
<proteinExistence type="predicted"/>
<dbReference type="GO" id="GO:0045944">
    <property type="term" value="P:positive regulation of transcription by RNA polymerase II"/>
    <property type="evidence" value="ECO:0007669"/>
    <property type="project" value="TreeGrafter"/>
</dbReference>
<evidence type="ECO:0000256" key="2">
    <source>
        <dbReference type="ARBA" id="ARBA00022490"/>
    </source>
</evidence>
<comment type="subcellular location">
    <subcellularLocation>
        <location evidence="1">Cytoplasm</location>
    </subcellularLocation>
</comment>
<evidence type="ECO:0000256" key="5">
    <source>
        <dbReference type="ARBA" id="ARBA00022833"/>
    </source>
</evidence>
<name>A0A0A1UHE2_ENTIV</name>
<dbReference type="Gene3D" id="3.30.40.10">
    <property type="entry name" value="Zinc/RING finger domain, C3HC4 (zinc finger)"/>
    <property type="match status" value="1"/>
</dbReference>
<dbReference type="PANTHER" id="PTHR12983">
    <property type="entry name" value="RING FINGER 10 FAMILY MEMBER"/>
    <property type="match status" value="1"/>
</dbReference>
<feature type="region of interest" description="Disordered" evidence="8">
    <location>
        <begin position="449"/>
        <end position="470"/>
    </location>
</feature>
<dbReference type="GO" id="GO:0008270">
    <property type="term" value="F:zinc ion binding"/>
    <property type="evidence" value="ECO:0007669"/>
    <property type="project" value="UniProtKB-KW"/>
</dbReference>
<evidence type="ECO:0000256" key="7">
    <source>
        <dbReference type="SAM" id="Coils"/>
    </source>
</evidence>
<dbReference type="InterPro" id="IPR013083">
    <property type="entry name" value="Znf_RING/FYVE/PHD"/>
</dbReference>
<evidence type="ECO:0000256" key="4">
    <source>
        <dbReference type="ARBA" id="ARBA00022771"/>
    </source>
</evidence>
<dbReference type="PANTHER" id="PTHR12983:SF9">
    <property type="entry name" value="E3 UBIQUITIN-PROTEIN LIGASE RNF10"/>
    <property type="match status" value="1"/>
</dbReference>
<dbReference type="OMA" id="LNEECSQ"/>
<dbReference type="Pfam" id="PF13445">
    <property type="entry name" value="zf-RING_UBOX"/>
    <property type="match status" value="1"/>
</dbReference>
<keyword evidence="11" id="KW-1185">Reference proteome</keyword>
<dbReference type="GO" id="GO:0000976">
    <property type="term" value="F:transcription cis-regulatory region binding"/>
    <property type="evidence" value="ECO:0007669"/>
    <property type="project" value="TreeGrafter"/>
</dbReference>
<dbReference type="SMART" id="SM00184">
    <property type="entry name" value="RING"/>
    <property type="match status" value="1"/>
</dbReference>